<accession>A0ABD1IEP8</accession>
<organism evidence="1 2">
    <name type="scientific">Salvia divinorum</name>
    <name type="common">Maria pastora</name>
    <name type="synonym">Diviner's sage</name>
    <dbReference type="NCBI Taxonomy" id="28513"/>
    <lineage>
        <taxon>Eukaryota</taxon>
        <taxon>Viridiplantae</taxon>
        <taxon>Streptophyta</taxon>
        <taxon>Embryophyta</taxon>
        <taxon>Tracheophyta</taxon>
        <taxon>Spermatophyta</taxon>
        <taxon>Magnoliopsida</taxon>
        <taxon>eudicotyledons</taxon>
        <taxon>Gunneridae</taxon>
        <taxon>Pentapetalae</taxon>
        <taxon>asterids</taxon>
        <taxon>lamiids</taxon>
        <taxon>Lamiales</taxon>
        <taxon>Lamiaceae</taxon>
        <taxon>Nepetoideae</taxon>
        <taxon>Mentheae</taxon>
        <taxon>Salviinae</taxon>
        <taxon>Salvia</taxon>
        <taxon>Salvia subgen. Calosphace</taxon>
    </lineage>
</organism>
<keyword evidence="2" id="KW-1185">Reference proteome</keyword>
<evidence type="ECO:0000313" key="1">
    <source>
        <dbReference type="EMBL" id="KAL1567175.1"/>
    </source>
</evidence>
<protein>
    <submittedName>
        <fullName evidence="1">Uncharacterized protein</fullName>
    </submittedName>
</protein>
<name>A0ABD1IEP8_SALDI</name>
<sequence length="131" mass="14130">MSFGQWRHPRGQGQRRAASYKAAAVLFVQRRQQGAGVVPDSPSQLPEFCRQWVRQVASGDVDVGMVHGAAAGVHRQRGRGRGSDCVWGARAVAGVQDVAIEQGSRRETRLSGVSSSLSGPCKVRNCIVVLY</sequence>
<dbReference type="AlphaFoldDB" id="A0ABD1IEP8"/>
<dbReference type="Proteomes" id="UP001567538">
    <property type="component" value="Unassembled WGS sequence"/>
</dbReference>
<evidence type="ECO:0000313" key="2">
    <source>
        <dbReference type="Proteomes" id="UP001567538"/>
    </source>
</evidence>
<dbReference type="EMBL" id="JBEAFC010000002">
    <property type="protein sequence ID" value="KAL1567175.1"/>
    <property type="molecule type" value="Genomic_DNA"/>
</dbReference>
<proteinExistence type="predicted"/>
<reference evidence="1 2" key="1">
    <citation type="submission" date="2024-06" db="EMBL/GenBank/DDBJ databases">
        <title>A chromosome level genome sequence of Diviner's sage (Salvia divinorum).</title>
        <authorList>
            <person name="Ford S.A."/>
            <person name="Ro D.-K."/>
            <person name="Ness R.W."/>
            <person name="Phillips M.A."/>
        </authorList>
    </citation>
    <scope>NUCLEOTIDE SEQUENCE [LARGE SCALE GENOMIC DNA]</scope>
    <source>
        <strain evidence="1">SAF-2024a</strain>
        <tissue evidence="1">Leaf</tissue>
    </source>
</reference>
<comment type="caution">
    <text evidence="1">The sequence shown here is derived from an EMBL/GenBank/DDBJ whole genome shotgun (WGS) entry which is preliminary data.</text>
</comment>
<gene>
    <name evidence="1" type="ORF">AAHA92_02683</name>
</gene>